<dbReference type="InterPro" id="IPR036388">
    <property type="entry name" value="WH-like_DNA-bd_sf"/>
</dbReference>
<dbReference type="Gene3D" id="1.20.120.530">
    <property type="entry name" value="GntR ligand-binding domain-like"/>
    <property type="match status" value="1"/>
</dbReference>
<dbReference type="InterPro" id="IPR011711">
    <property type="entry name" value="GntR_C"/>
</dbReference>
<dbReference type="PANTHER" id="PTHR43537">
    <property type="entry name" value="TRANSCRIPTIONAL REGULATOR, GNTR FAMILY"/>
    <property type="match status" value="1"/>
</dbReference>
<organism evidence="5 6">
    <name type="scientific">Pseudonocardia xishanensis</name>
    <dbReference type="NCBI Taxonomy" id="630995"/>
    <lineage>
        <taxon>Bacteria</taxon>
        <taxon>Bacillati</taxon>
        <taxon>Actinomycetota</taxon>
        <taxon>Actinomycetes</taxon>
        <taxon>Pseudonocardiales</taxon>
        <taxon>Pseudonocardiaceae</taxon>
        <taxon>Pseudonocardia</taxon>
    </lineage>
</organism>
<dbReference type="SUPFAM" id="SSF48008">
    <property type="entry name" value="GntR ligand-binding domain-like"/>
    <property type="match status" value="1"/>
</dbReference>
<keyword evidence="6" id="KW-1185">Reference proteome</keyword>
<proteinExistence type="predicted"/>
<sequence length="224" mass="24977">MTRAEGVYDQLRADIFMARLQPGQRLKFPELCATYETSVGPLREALTKLTSERLVTLQPHLGYTVAALSADELTDLTAVRVDIEGLAFQQAMVNGGDSWESEVVATHHLLALREREIATRGRGDAWFLAHEAFHAALVSGCGNRRLVEITAGLRAETELYRRWAAPLLEEHDRDPAVEHQRLVDSALNRDVERGVGLLRDHIAYTTQMLLRQLLLADPAVTGED</sequence>
<comment type="caution">
    <text evidence="5">The sequence shown here is derived from an EMBL/GenBank/DDBJ whole genome shotgun (WGS) entry which is preliminary data.</text>
</comment>
<evidence type="ECO:0000256" key="2">
    <source>
        <dbReference type="ARBA" id="ARBA00023125"/>
    </source>
</evidence>
<evidence type="ECO:0000256" key="1">
    <source>
        <dbReference type="ARBA" id="ARBA00023015"/>
    </source>
</evidence>
<keyword evidence="3" id="KW-0804">Transcription</keyword>
<dbReference type="Proteomes" id="UP001501598">
    <property type="component" value="Unassembled WGS sequence"/>
</dbReference>
<dbReference type="Pfam" id="PF00392">
    <property type="entry name" value="GntR"/>
    <property type="match status" value="1"/>
</dbReference>
<evidence type="ECO:0000313" key="6">
    <source>
        <dbReference type="Proteomes" id="UP001501598"/>
    </source>
</evidence>
<dbReference type="RefSeq" id="WP_345423668.1">
    <property type="nucleotide sequence ID" value="NZ_BAABGT010000078.1"/>
</dbReference>
<dbReference type="Pfam" id="PF07729">
    <property type="entry name" value="FCD"/>
    <property type="match status" value="1"/>
</dbReference>
<accession>A0ABP8S0A1</accession>
<dbReference type="PANTHER" id="PTHR43537:SF20">
    <property type="entry name" value="HTH-TYPE TRANSCRIPTIONAL REPRESSOR GLAR"/>
    <property type="match status" value="1"/>
</dbReference>
<dbReference type="GO" id="GO:0003677">
    <property type="term" value="F:DNA binding"/>
    <property type="evidence" value="ECO:0007669"/>
    <property type="project" value="UniProtKB-KW"/>
</dbReference>
<evidence type="ECO:0000259" key="4">
    <source>
        <dbReference type="PROSITE" id="PS50949"/>
    </source>
</evidence>
<keyword evidence="2 5" id="KW-0238">DNA-binding</keyword>
<dbReference type="InterPro" id="IPR008920">
    <property type="entry name" value="TF_FadR/GntR_C"/>
</dbReference>
<name>A0ABP8S0A1_9PSEU</name>
<dbReference type="EMBL" id="BAABGT010000078">
    <property type="protein sequence ID" value="GAA4553967.1"/>
    <property type="molecule type" value="Genomic_DNA"/>
</dbReference>
<dbReference type="InterPro" id="IPR000524">
    <property type="entry name" value="Tscrpt_reg_HTH_GntR"/>
</dbReference>
<feature type="domain" description="HTH gntR-type" evidence="4">
    <location>
        <begin position="1"/>
        <end position="68"/>
    </location>
</feature>
<dbReference type="PROSITE" id="PS50949">
    <property type="entry name" value="HTH_GNTR"/>
    <property type="match status" value="1"/>
</dbReference>
<protein>
    <submittedName>
        <fullName evidence="5">DNA-binding transcriptional regulator CsiR</fullName>
    </submittedName>
</protein>
<dbReference type="SMART" id="SM00895">
    <property type="entry name" value="FCD"/>
    <property type="match status" value="1"/>
</dbReference>
<evidence type="ECO:0000313" key="5">
    <source>
        <dbReference type="EMBL" id="GAA4553967.1"/>
    </source>
</evidence>
<keyword evidence="1" id="KW-0805">Transcription regulation</keyword>
<dbReference type="InterPro" id="IPR036390">
    <property type="entry name" value="WH_DNA-bd_sf"/>
</dbReference>
<evidence type="ECO:0000256" key="3">
    <source>
        <dbReference type="ARBA" id="ARBA00023163"/>
    </source>
</evidence>
<dbReference type="SUPFAM" id="SSF46785">
    <property type="entry name" value="Winged helix' DNA-binding domain"/>
    <property type="match status" value="1"/>
</dbReference>
<dbReference type="Gene3D" id="1.10.10.10">
    <property type="entry name" value="Winged helix-like DNA-binding domain superfamily/Winged helix DNA-binding domain"/>
    <property type="match status" value="1"/>
</dbReference>
<dbReference type="SMART" id="SM00345">
    <property type="entry name" value="HTH_GNTR"/>
    <property type="match status" value="1"/>
</dbReference>
<reference evidence="6" key="1">
    <citation type="journal article" date="2019" name="Int. J. Syst. Evol. Microbiol.">
        <title>The Global Catalogue of Microorganisms (GCM) 10K type strain sequencing project: providing services to taxonomists for standard genome sequencing and annotation.</title>
        <authorList>
            <consortium name="The Broad Institute Genomics Platform"/>
            <consortium name="The Broad Institute Genome Sequencing Center for Infectious Disease"/>
            <person name="Wu L."/>
            <person name="Ma J."/>
        </authorList>
    </citation>
    <scope>NUCLEOTIDE SEQUENCE [LARGE SCALE GENOMIC DNA]</scope>
    <source>
        <strain evidence="6">JCM 17906</strain>
    </source>
</reference>
<gene>
    <name evidence="5" type="primary">csiR</name>
    <name evidence="5" type="ORF">GCM10023175_51050</name>
</gene>